<evidence type="ECO:0000259" key="10">
    <source>
        <dbReference type="PROSITE" id="PS50111"/>
    </source>
</evidence>
<dbReference type="GO" id="GO:0006935">
    <property type="term" value="P:chemotaxis"/>
    <property type="evidence" value="ECO:0007669"/>
    <property type="project" value="InterPro"/>
</dbReference>
<evidence type="ECO:0000256" key="7">
    <source>
        <dbReference type="ARBA" id="ARBA00023224"/>
    </source>
</evidence>
<dbReference type="CDD" id="cd06225">
    <property type="entry name" value="HAMP"/>
    <property type="match status" value="1"/>
</dbReference>
<dbReference type="GO" id="GO:0004888">
    <property type="term" value="F:transmembrane signaling receptor activity"/>
    <property type="evidence" value="ECO:0007669"/>
    <property type="project" value="InterPro"/>
</dbReference>
<comment type="subcellular location">
    <subcellularLocation>
        <location evidence="1">Cell inner membrane</location>
        <topology evidence="1">Multi-pass membrane protein</topology>
    </subcellularLocation>
</comment>
<evidence type="ECO:0000256" key="4">
    <source>
        <dbReference type="ARBA" id="ARBA00022692"/>
    </source>
</evidence>
<comment type="similarity">
    <text evidence="8">Belongs to the methyl-accepting chemotaxis (MCP) protein family.</text>
</comment>
<dbReference type="SUPFAM" id="SSF58104">
    <property type="entry name" value="Methyl-accepting chemotaxis protein (MCP) signaling domain"/>
    <property type="match status" value="1"/>
</dbReference>
<keyword evidence="5" id="KW-1133">Transmembrane helix</keyword>
<sequence>MGGMKLGIGGKIWSLVALLVVGLGLLAVQSLSSTRETLMDDRRQALRQVVDSAASVVESFRARAAKGEFSEEQAQRLAKDTLRGWRYGNNDYVFINTYDMRPLMHPMRPEMEGQDQSEMKDPKGVYVTRAMNDVAQSPAGSGFASYHWARVKDAPPVPKLVYVANYRPWNWVLGTGVYIDDIDEAYRAKAVDLGVKAAILGLLAAVVAVLIARSITGPLGGLVNRMRALADGDTDRQVEGTGRNDEIGSLARAMEVFRGNAKENRRLLDEQEQFKNTAAKERSRALQDMAEGLEHRVKSAVDAINQVGQRLNGASQAMTQTADQTSEQTSAVVAATEQTSSNVQTVASAAEELSSSGNEITRQVALTADIARAAAEEAEQTNAMVAALAAAAGRIGEVVKLIDAIAGQTNLLALNATIEAARAGEAGKGFAVVAGEVKTLANQTAKATQEITTQIAAVQTETTRAVAAIRHIGETINKVDEATSSIASAVEEQNAAIHEITRSVQEAARGTREVSEHIGRVSDGARTSKSAAEEVAGSARDMVTQNGTLTREIDGFLREIRTQAA</sequence>
<dbReference type="SMART" id="SM01049">
    <property type="entry name" value="Cache_2"/>
    <property type="match status" value="1"/>
</dbReference>
<feature type="domain" description="Methyl-accepting transducer" evidence="10">
    <location>
        <begin position="300"/>
        <end position="543"/>
    </location>
</feature>
<keyword evidence="4" id="KW-0812">Transmembrane</keyword>
<evidence type="ECO:0000259" key="12">
    <source>
        <dbReference type="PROSITE" id="PS50885"/>
    </source>
</evidence>
<evidence type="ECO:0000256" key="2">
    <source>
        <dbReference type="ARBA" id="ARBA00022475"/>
    </source>
</evidence>
<dbReference type="SMART" id="SM00283">
    <property type="entry name" value="MA"/>
    <property type="match status" value="1"/>
</dbReference>
<dbReference type="Gene3D" id="6.10.340.10">
    <property type="match status" value="1"/>
</dbReference>
<dbReference type="Proteomes" id="UP000031971">
    <property type="component" value="Unassembled WGS sequence"/>
</dbReference>
<protein>
    <submittedName>
        <fullName evidence="13">Methyl-accepting chemotaxis protein</fullName>
    </submittedName>
</protein>
<keyword evidence="14" id="KW-1185">Reference proteome</keyword>
<feature type="domain" description="T-SNARE coiled-coil homology" evidence="11">
    <location>
        <begin position="469"/>
        <end position="521"/>
    </location>
</feature>
<dbReference type="Pfam" id="PF17200">
    <property type="entry name" value="sCache_2"/>
    <property type="match status" value="1"/>
</dbReference>
<keyword evidence="7 9" id="KW-0807">Transducer</keyword>
<dbReference type="RefSeq" id="WP_041041931.1">
    <property type="nucleotide sequence ID" value="NZ_JXSL01000030.1"/>
</dbReference>
<dbReference type="Gene3D" id="3.30.450.20">
    <property type="entry name" value="PAS domain"/>
    <property type="match status" value="1"/>
</dbReference>
<evidence type="ECO:0000313" key="14">
    <source>
        <dbReference type="Proteomes" id="UP000031971"/>
    </source>
</evidence>
<dbReference type="InterPro" id="IPR000727">
    <property type="entry name" value="T_SNARE_dom"/>
</dbReference>
<dbReference type="PANTHER" id="PTHR32089:SF112">
    <property type="entry name" value="LYSOZYME-LIKE PROTEIN-RELATED"/>
    <property type="match status" value="1"/>
</dbReference>
<dbReference type="PANTHER" id="PTHR32089">
    <property type="entry name" value="METHYL-ACCEPTING CHEMOTAXIS PROTEIN MCPB"/>
    <property type="match status" value="1"/>
</dbReference>
<evidence type="ECO:0000256" key="5">
    <source>
        <dbReference type="ARBA" id="ARBA00022989"/>
    </source>
</evidence>
<comment type="caution">
    <text evidence="13">The sequence shown here is derived from an EMBL/GenBank/DDBJ whole genome shotgun (WGS) entry which is preliminary data.</text>
</comment>
<feature type="domain" description="HAMP" evidence="12">
    <location>
        <begin position="213"/>
        <end position="266"/>
    </location>
</feature>
<evidence type="ECO:0000256" key="8">
    <source>
        <dbReference type="ARBA" id="ARBA00029447"/>
    </source>
</evidence>
<dbReference type="GO" id="GO:0007165">
    <property type="term" value="P:signal transduction"/>
    <property type="evidence" value="ECO:0007669"/>
    <property type="project" value="UniProtKB-KW"/>
</dbReference>
<organism evidence="13 14">
    <name type="scientific">Paramagnetospirillum magnetotacticum MS-1</name>
    <dbReference type="NCBI Taxonomy" id="272627"/>
    <lineage>
        <taxon>Bacteria</taxon>
        <taxon>Pseudomonadati</taxon>
        <taxon>Pseudomonadota</taxon>
        <taxon>Alphaproteobacteria</taxon>
        <taxon>Rhodospirillales</taxon>
        <taxon>Magnetospirillaceae</taxon>
        <taxon>Paramagnetospirillum</taxon>
    </lineage>
</organism>
<name>A0A0C2UWZ3_PARME</name>
<dbReference type="STRING" id="272627.CCC_00407"/>
<dbReference type="GO" id="GO:0005886">
    <property type="term" value="C:plasma membrane"/>
    <property type="evidence" value="ECO:0007669"/>
    <property type="project" value="UniProtKB-SubCell"/>
</dbReference>
<evidence type="ECO:0000256" key="1">
    <source>
        <dbReference type="ARBA" id="ARBA00004429"/>
    </source>
</evidence>
<dbReference type="SMART" id="SM00304">
    <property type="entry name" value="HAMP"/>
    <property type="match status" value="1"/>
</dbReference>
<dbReference type="Pfam" id="PF00015">
    <property type="entry name" value="MCPsignal"/>
    <property type="match status" value="1"/>
</dbReference>
<dbReference type="PROSITE" id="PS50885">
    <property type="entry name" value="HAMP"/>
    <property type="match status" value="1"/>
</dbReference>
<dbReference type="InterPro" id="IPR033480">
    <property type="entry name" value="sCache_2"/>
</dbReference>
<gene>
    <name evidence="13" type="ORF">CCC_00407</name>
</gene>
<accession>A0A0C2UWZ3</accession>
<dbReference type="InterPro" id="IPR004090">
    <property type="entry name" value="Chemotax_Me-accpt_rcpt"/>
</dbReference>
<evidence type="ECO:0000256" key="6">
    <source>
        <dbReference type="ARBA" id="ARBA00023136"/>
    </source>
</evidence>
<dbReference type="InterPro" id="IPR003660">
    <property type="entry name" value="HAMP_dom"/>
</dbReference>
<dbReference type="PROSITE" id="PS50111">
    <property type="entry name" value="CHEMOTAXIS_TRANSDUC_2"/>
    <property type="match status" value="1"/>
</dbReference>
<keyword evidence="2" id="KW-1003">Cell membrane</keyword>
<dbReference type="Pfam" id="PF00672">
    <property type="entry name" value="HAMP"/>
    <property type="match status" value="1"/>
</dbReference>
<dbReference type="InterPro" id="IPR004089">
    <property type="entry name" value="MCPsignal_dom"/>
</dbReference>
<reference evidence="13 14" key="1">
    <citation type="submission" date="2015-01" db="EMBL/GenBank/DDBJ databases">
        <title>Genome Sequence of Magnetospirillum magnetotacticum Strain MS-1.</title>
        <authorList>
            <person name="Marinov G.K."/>
            <person name="Smalley M.D."/>
            <person name="DeSalvo G."/>
        </authorList>
    </citation>
    <scope>NUCLEOTIDE SEQUENCE [LARGE SCALE GENOMIC DNA]</scope>
    <source>
        <strain evidence="13 14">MS-1</strain>
    </source>
</reference>
<evidence type="ECO:0000256" key="3">
    <source>
        <dbReference type="ARBA" id="ARBA00022519"/>
    </source>
</evidence>
<evidence type="ECO:0000313" key="13">
    <source>
        <dbReference type="EMBL" id="KIL97346.1"/>
    </source>
</evidence>
<dbReference type="EMBL" id="JXSL01000030">
    <property type="protein sequence ID" value="KIL97346.1"/>
    <property type="molecule type" value="Genomic_DNA"/>
</dbReference>
<keyword evidence="6" id="KW-0472">Membrane</keyword>
<evidence type="ECO:0000259" key="11">
    <source>
        <dbReference type="PROSITE" id="PS50192"/>
    </source>
</evidence>
<dbReference type="Gene3D" id="1.10.287.950">
    <property type="entry name" value="Methyl-accepting chemotaxis protein"/>
    <property type="match status" value="1"/>
</dbReference>
<proteinExistence type="inferred from homology"/>
<evidence type="ECO:0000256" key="9">
    <source>
        <dbReference type="PROSITE-ProRule" id="PRU00284"/>
    </source>
</evidence>
<dbReference type="AlphaFoldDB" id="A0A0C2UWZ3"/>
<dbReference type="PRINTS" id="PR00260">
    <property type="entry name" value="CHEMTRNSDUCR"/>
</dbReference>
<dbReference type="PROSITE" id="PS50192">
    <property type="entry name" value="T_SNARE"/>
    <property type="match status" value="1"/>
</dbReference>
<keyword evidence="3" id="KW-0997">Cell inner membrane</keyword>